<reference evidence="1 2" key="1">
    <citation type="submission" date="2023-04" db="EMBL/GenBank/DDBJ databases">
        <title>Clostridium tannerae sp. nov., isolated from the fecal material of an alpaca.</title>
        <authorList>
            <person name="Miller S."/>
            <person name="Hendry M."/>
            <person name="King J."/>
            <person name="Sankaranarayanan K."/>
            <person name="Lawson P.A."/>
        </authorList>
    </citation>
    <scope>NUCLEOTIDE SEQUENCE [LARGE SCALE GENOMIC DNA]</scope>
    <source>
        <strain evidence="1 2">A1-XYC3</strain>
    </source>
</reference>
<dbReference type="InterPro" id="IPR045507">
    <property type="entry name" value="DUF6483"/>
</dbReference>
<evidence type="ECO:0000313" key="2">
    <source>
        <dbReference type="Proteomes" id="UP001281656"/>
    </source>
</evidence>
<gene>
    <name evidence="1" type="ORF">P8V03_01910</name>
</gene>
<organism evidence="1 2">
    <name type="scientific">Clostridium tanneri</name>
    <dbReference type="NCBI Taxonomy" id="3037988"/>
    <lineage>
        <taxon>Bacteria</taxon>
        <taxon>Bacillati</taxon>
        <taxon>Bacillota</taxon>
        <taxon>Clostridia</taxon>
        <taxon>Eubacteriales</taxon>
        <taxon>Clostridiaceae</taxon>
        <taxon>Clostridium</taxon>
    </lineage>
</organism>
<evidence type="ECO:0000313" key="1">
    <source>
        <dbReference type="EMBL" id="MDW8799906.1"/>
    </source>
</evidence>
<dbReference type="Proteomes" id="UP001281656">
    <property type="component" value="Unassembled WGS sequence"/>
</dbReference>
<dbReference type="EMBL" id="JARUJP010000001">
    <property type="protein sequence ID" value="MDW8799906.1"/>
    <property type="molecule type" value="Genomic_DNA"/>
</dbReference>
<comment type="caution">
    <text evidence="1">The sequence shown here is derived from an EMBL/GenBank/DDBJ whole genome shotgun (WGS) entry which is preliminary data.</text>
</comment>
<sequence>MLKRNLTSELMSKFNEALNKIMEYKMSGKNEEALIVIDNTLKEIFRLGMKFFNSLSDDNLLDMIKTDGTINTDKCIMMAKLLEEEASILELQGNLDDAFYIELKSLNLFLHAYEGDNENCDLQHHFEDIEIMIEELSEYRLPSSVQNRIIDYYVKTNKYDKAEDTLYEILQENDFSNETIEKGISLYELLLNKDDNTLEEGNLSREEVEESLSILKKRL</sequence>
<keyword evidence="2" id="KW-1185">Reference proteome</keyword>
<accession>A0ABU4JP34</accession>
<proteinExistence type="predicted"/>
<dbReference type="RefSeq" id="WP_318796568.1">
    <property type="nucleotide sequence ID" value="NZ_JARUJP010000001.1"/>
</dbReference>
<name>A0ABU4JP34_9CLOT</name>
<protein>
    <submittedName>
        <fullName evidence="1">DUF6483 family protein</fullName>
    </submittedName>
</protein>
<dbReference type="Pfam" id="PF20092">
    <property type="entry name" value="DUF6483"/>
    <property type="match status" value="1"/>
</dbReference>